<dbReference type="SUPFAM" id="SSF53335">
    <property type="entry name" value="S-adenosyl-L-methionine-dependent methyltransferases"/>
    <property type="match status" value="1"/>
</dbReference>
<dbReference type="OrthoDB" id="9791944at2"/>
<dbReference type="Gene3D" id="3.40.50.150">
    <property type="entry name" value="Vaccinia Virus protein VP39"/>
    <property type="match status" value="1"/>
</dbReference>
<organism evidence="1 2">
    <name type="scientific">Marinobacter confluentis</name>
    <dbReference type="NCBI Taxonomy" id="1697557"/>
    <lineage>
        <taxon>Bacteria</taxon>
        <taxon>Pseudomonadati</taxon>
        <taxon>Pseudomonadota</taxon>
        <taxon>Gammaproteobacteria</taxon>
        <taxon>Pseudomonadales</taxon>
        <taxon>Marinobacteraceae</taxon>
        <taxon>Marinobacter</taxon>
    </lineage>
</organism>
<dbReference type="InterPro" id="IPR029063">
    <property type="entry name" value="SAM-dependent_MTases_sf"/>
</dbReference>
<keyword evidence="1" id="KW-0489">Methyltransferase</keyword>
<dbReference type="GO" id="GO:0032259">
    <property type="term" value="P:methylation"/>
    <property type="evidence" value="ECO:0007669"/>
    <property type="project" value="UniProtKB-KW"/>
</dbReference>
<evidence type="ECO:0000313" key="2">
    <source>
        <dbReference type="Proteomes" id="UP000298325"/>
    </source>
</evidence>
<dbReference type="AlphaFoldDB" id="A0A4Z1BGK1"/>
<evidence type="ECO:0000313" key="1">
    <source>
        <dbReference type="EMBL" id="TGN41994.1"/>
    </source>
</evidence>
<dbReference type="Proteomes" id="UP000298325">
    <property type="component" value="Unassembled WGS sequence"/>
</dbReference>
<dbReference type="GO" id="GO:0008168">
    <property type="term" value="F:methyltransferase activity"/>
    <property type="evidence" value="ECO:0007669"/>
    <property type="project" value="UniProtKB-KW"/>
</dbReference>
<proteinExistence type="predicted"/>
<name>A0A4Z1BGK1_9GAMM</name>
<comment type="caution">
    <text evidence="1">The sequence shown here is derived from an EMBL/GenBank/DDBJ whole genome shotgun (WGS) entry which is preliminary data.</text>
</comment>
<reference evidence="1 2" key="1">
    <citation type="submission" date="2019-04" db="EMBL/GenBank/DDBJ databases">
        <authorList>
            <person name="Park S."/>
            <person name="Yoon J.-H."/>
        </authorList>
    </citation>
    <scope>NUCLEOTIDE SEQUENCE [LARGE SCALE GENOMIC DNA]</scope>
    <source>
        <strain evidence="1 2">HJM-18</strain>
    </source>
</reference>
<gene>
    <name evidence="1" type="ORF">E5Q11_00800</name>
</gene>
<keyword evidence="2" id="KW-1185">Reference proteome</keyword>
<protein>
    <submittedName>
        <fullName evidence="1">Class I SAM-dependent methyltransferase</fullName>
    </submittedName>
</protein>
<dbReference type="EMBL" id="SRPF01000001">
    <property type="protein sequence ID" value="TGN41994.1"/>
    <property type="molecule type" value="Genomic_DNA"/>
</dbReference>
<sequence>MCQATLMAPECRLGPSEEKAVYALHDNNTEDPGYRQFLSRLAEPLLKRLSPGSRGLDFGCGPGPALAAMLEESGMTMSLYDPYFHPDRSVLDQPYDFVTCTEVIEHLYHPASVFRQLDGLLVPGAILGVMTCFQTDDARFANWHYRRDPTHVVFYKQATLQWLADHYGWHLEVPAKDVAIFRKPVRPLPG</sequence>
<dbReference type="Pfam" id="PF13489">
    <property type="entry name" value="Methyltransf_23"/>
    <property type="match status" value="1"/>
</dbReference>
<accession>A0A4Z1BGK1</accession>
<keyword evidence="1" id="KW-0808">Transferase</keyword>